<dbReference type="InterPro" id="IPR050524">
    <property type="entry name" value="APC_YAT"/>
</dbReference>
<evidence type="ECO:0000256" key="2">
    <source>
        <dbReference type="ARBA" id="ARBA00022448"/>
    </source>
</evidence>
<keyword evidence="5 7" id="KW-1133">Transmembrane helix</keyword>
<feature type="domain" description="Amino acid permease/ SLC12A" evidence="8">
    <location>
        <begin position="1"/>
        <end position="158"/>
    </location>
</feature>
<dbReference type="GO" id="GO:0016020">
    <property type="term" value="C:membrane"/>
    <property type="evidence" value="ECO:0007669"/>
    <property type="project" value="UniProtKB-SubCell"/>
</dbReference>
<dbReference type="PANTHER" id="PTHR43341">
    <property type="entry name" value="AMINO ACID PERMEASE"/>
    <property type="match status" value="1"/>
</dbReference>
<dbReference type="PANTHER" id="PTHR43341:SF1">
    <property type="entry name" value="GENERAL AMINO-ACID PERMEASE GAP1"/>
    <property type="match status" value="1"/>
</dbReference>
<keyword evidence="2" id="KW-0813">Transport</keyword>
<gene>
    <name evidence="9" type="ORF">MSAN_02030900</name>
</gene>
<comment type="caution">
    <text evidence="9">The sequence shown here is derived from an EMBL/GenBank/DDBJ whole genome shotgun (WGS) entry which is preliminary data.</text>
</comment>
<dbReference type="AlphaFoldDB" id="A0A8H6XJS4"/>
<dbReference type="OrthoDB" id="3900342at2759"/>
<feature type="transmembrane region" description="Helical" evidence="7">
    <location>
        <begin position="21"/>
        <end position="44"/>
    </location>
</feature>
<dbReference type="InterPro" id="IPR004841">
    <property type="entry name" value="AA-permease/SLC12A_dom"/>
</dbReference>
<evidence type="ECO:0000256" key="5">
    <source>
        <dbReference type="ARBA" id="ARBA00022989"/>
    </source>
</evidence>
<organism evidence="9 10">
    <name type="scientific">Mycena sanguinolenta</name>
    <dbReference type="NCBI Taxonomy" id="230812"/>
    <lineage>
        <taxon>Eukaryota</taxon>
        <taxon>Fungi</taxon>
        <taxon>Dikarya</taxon>
        <taxon>Basidiomycota</taxon>
        <taxon>Agaricomycotina</taxon>
        <taxon>Agaricomycetes</taxon>
        <taxon>Agaricomycetidae</taxon>
        <taxon>Agaricales</taxon>
        <taxon>Marasmiineae</taxon>
        <taxon>Mycenaceae</taxon>
        <taxon>Mycena</taxon>
    </lineage>
</organism>
<dbReference type="Proteomes" id="UP000623467">
    <property type="component" value="Unassembled WGS sequence"/>
</dbReference>
<comment type="subcellular location">
    <subcellularLocation>
        <location evidence="1">Membrane</location>
        <topology evidence="1">Multi-pass membrane protein</topology>
    </subcellularLocation>
</comment>
<name>A0A8H6XJS4_9AGAR</name>
<dbReference type="EMBL" id="JACAZH010000026">
    <property type="protein sequence ID" value="KAF7341766.1"/>
    <property type="molecule type" value="Genomic_DNA"/>
</dbReference>
<sequence length="221" mass="24047">MLLSLAREGTAPYFFAWVTKGGVPVPALLLTLAFSALTFLATIWGEGVAFTWFINLTGISALFTWIAIAAINLRFRRAFAAQGRPLSDLPFRAPFSPFLALTAITLGWLMFAAQGWASTTYGDTGIELAKDVLAVYIGVALFFGIGIGFAVHHKITKPGVPLLVPLLECDFETGAVWGRGGGIALRKKEELRLTAEQEGTEEKTPAKGLAVVWREIKRAFW</sequence>
<evidence type="ECO:0000256" key="4">
    <source>
        <dbReference type="ARBA" id="ARBA00022970"/>
    </source>
</evidence>
<feature type="transmembrane region" description="Helical" evidence="7">
    <location>
        <begin position="94"/>
        <end position="113"/>
    </location>
</feature>
<evidence type="ECO:0000259" key="8">
    <source>
        <dbReference type="Pfam" id="PF00324"/>
    </source>
</evidence>
<proteinExistence type="predicted"/>
<keyword evidence="3 7" id="KW-0812">Transmembrane</keyword>
<evidence type="ECO:0000256" key="6">
    <source>
        <dbReference type="ARBA" id="ARBA00023136"/>
    </source>
</evidence>
<evidence type="ECO:0000313" key="9">
    <source>
        <dbReference type="EMBL" id="KAF7341766.1"/>
    </source>
</evidence>
<dbReference type="GO" id="GO:0015171">
    <property type="term" value="F:amino acid transmembrane transporter activity"/>
    <property type="evidence" value="ECO:0007669"/>
    <property type="project" value="TreeGrafter"/>
</dbReference>
<accession>A0A8H6XJS4</accession>
<evidence type="ECO:0000256" key="3">
    <source>
        <dbReference type="ARBA" id="ARBA00022692"/>
    </source>
</evidence>
<feature type="transmembrane region" description="Helical" evidence="7">
    <location>
        <begin position="50"/>
        <end position="73"/>
    </location>
</feature>
<dbReference type="Pfam" id="PF00324">
    <property type="entry name" value="AA_permease"/>
    <property type="match status" value="1"/>
</dbReference>
<keyword evidence="10" id="KW-1185">Reference proteome</keyword>
<evidence type="ECO:0000313" key="10">
    <source>
        <dbReference type="Proteomes" id="UP000623467"/>
    </source>
</evidence>
<keyword evidence="4" id="KW-0029">Amino-acid transport</keyword>
<feature type="transmembrane region" description="Helical" evidence="7">
    <location>
        <begin position="133"/>
        <end position="151"/>
    </location>
</feature>
<dbReference type="Gene3D" id="1.20.1740.10">
    <property type="entry name" value="Amino acid/polyamine transporter I"/>
    <property type="match status" value="1"/>
</dbReference>
<reference evidence="9" key="1">
    <citation type="submission" date="2020-05" db="EMBL/GenBank/DDBJ databases">
        <title>Mycena genomes resolve the evolution of fungal bioluminescence.</title>
        <authorList>
            <person name="Tsai I.J."/>
        </authorList>
    </citation>
    <scope>NUCLEOTIDE SEQUENCE</scope>
    <source>
        <strain evidence="9">160909Yilan</strain>
    </source>
</reference>
<keyword evidence="6 7" id="KW-0472">Membrane</keyword>
<evidence type="ECO:0000256" key="7">
    <source>
        <dbReference type="SAM" id="Phobius"/>
    </source>
</evidence>
<protein>
    <submittedName>
        <fullName evidence="9">AAT family amino acid transporter</fullName>
    </submittedName>
</protein>
<evidence type="ECO:0000256" key="1">
    <source>
        <dbReference type="ARBA" id="ARBA00004141"/>
    </source>
</evidence>